<dbReference type="Proteomes" id="UP001348369">
    <property type="component" value="Chromosome"/>
</dbReference>
<evidence type="ECO:0000313" key="1">
    <source>
        <dbReference type="EMBL" id="WSB97931.1"/>
    </source>
</evidence>
<reference evidence="1" key="1">
    <citation type="submission" date="2022-10" db="EMBL/GenBank/DDBJ databases">
        <title>The complete genomes of actinobacterial strains from the NBC collection.</title>
        <authorList>
            <person name="Joergensen T.S."/>
            <person name="Alvarez Arevalo M."/>
            <person name="Sterndorff E.B."/>
            <person name="Faurdal D."/>
            <person name="Vuksanovic O."/>
            <person name="Mourched A.-S."/>
            <person name="Charusanti P."/>
            <person name="Shaw S."/>
            <person name="Blin K."/>
            <person name="Weber T."/>
        </authorList>
    </citation>
    <scope>NUCLEOTIDE SEQUENCE</scope>
    <source>
        <strain evidence="1">NBC 01771</strain>
    </source>
</reference>
<gene>
    <name evidence="1" type="ORF">OG835_13500</name>
</gene>
<protein>
    <submittedName>
        <fullName evidence="1">Cyclophilin-like fold protein</fullName>
    </submittedName>
</protein>
<name>A0ACD4ZIT1_9ACTN</name>
<sequence length="182" mass="18927">MTYPFRRALVGAATMSALLLAVTACSNDDSSQQNRSSTAASSASASASEQQETSASADPSGSDRSASMDIRVTLDGRPVDATLNDSPAARDLASLLPLTVDLEDFHGTERIGDPPRKLTTDGAPEPAAPRVGDIAYYAPWGNLALFYQDGDSASAGLLILGHIDADADQLSRAERITIEAAS</sequence>
<evidence type="ECO:0000313" key="2">
    <source>
        <dbReference type="Proteomes" id="UP001348369"/>
    </source>
</evidence>
<keyword evidence="2" id="KW-1185">Reference proteome</keyword>
<organism evidence="1 2">
    <name type="scientific">Streptomyces scopuliridis</name>
    <dbReference type="NCBI Taxonomy" id="452529"/>
    <lineage>
        <taxon>Bacteria</taxon>
        <taxon>Bacillati</taxon>
        <taxon>Actinomycetota</taxon>
        <taxon>Actinomycetes</taxon>
        <taxon>Kitasatosporales</taxon>
        <taxon>Streptomycetaceae</taxon>
        <taxon>Streptomyces</taxon>
    </lineage>
</organism>
<proteinExistence type="predicted"/>
<accession>A0ACD4ZIT1</accession>
<dbReference type="EMBL" id="CP109109">
    <property type="protein sequence ID" value="WSB97931.1"/>
    <property type="molecule type" value="Genomic_DNA"/>
</dbReference>